<accession>A0AAE1FWU9</accession>
<organism evidence="2 3">
    <name type="scientific">Petrolisthes cinctipes</name>
    <name type="common">Flat porcelain crab</name>
    <dbReference type="NCBI Taxonomy" id="88211"/>
    <lineage>
        <taxon>Eukaryota</taxon>
        <taxon>Metazoa</taxon>
        <taxon>Ecdysozoa</taxon>
        <taxon>Arthropoda</taxon>
        <taxon>Crustacea</taxon>
        <taxon>Multicrustacea</taxon>
        <taxon>Malacostraca</taxon>
        <taxon>Eumalacostraca</taxon>
        <taxon>Eucarida</taxon>
        <taxon>Decapoda</taxon>
        <taxon>Pleocyemata</taxon>
        <taxon>Anomura</taxon>
        <taxon>Galatheoidea</taxon>
        <taxon>Porcellanidae</taxon>
        <taxon>Petrolisthes</taxon>
    </lineage>
</organism>
<proteinExistence type="predicted"/>
<evidence type="ECO:0000313" key="3">
    <source>
        <dbReference type="Proteomes" id="UP001286313"/>
    </source>
</evidence>
<sequence>MPVVDANTGTILRHPPTPSQPLAPAPIPQASVTPSQDTAALYAVFMSAYKPPPNRDSASSSDAGALDTYWPHIVSTLHSRVLVVRISPHLHTHTTQVSLC</sequence>
<keyword evidence="3" id="KW-1185">Reference proteome</keyword>
<feature type="region of interest" description="Disordered" evidence="1">
    <location>
        <begin position="1"/>
        <end position="31"/>
    </location>
</feature>
<dbReference type="EMBL" id="JAWQEG010001468">
    <property type="protein sequence ID" value="KAK3879273.1"/>
    <property type="molecule type" value="Genomic_DNA"/>
</dbReference>
<feature type="compositionally biased region" description="Pro residues" evidence="1">
    <location>
        <begin position="15"/>
        <end position="27"/>
    </location>
</feature>
<gene>
    <name evidence="2" type="ORF">Pcinc_016146</name>
</gene>
<dbReference type="AlphaFoldDB" id="A0AAE1FWU9"/>
<evidence type="ECO:0000256" key="1">
    <source>
        <dbReference type="SAM" id="MobiDB-lite"/>
    </source>
</evidence>
<comment type="caution">
    <text evidence="2">The sequence shown here is derived from an EMBL/GenBank/DDBJ whole genome shotgun (WGS) entry which is preliminary data.</text>
</comment>
<protein>
    <submittedName>
        <fullName evidence="2">Uncharacterized protein</fullName>
    </submittedName>
</protein>
<name>A0AAE1FWU9_PETCI</name>
<dbReference type="Proteomes" id="UP001286313">
    <property type="component" value="Unassembled WGS sequence"/>
</dbReference>
<reference evidence="2" key="1">
    <citation type="submission" date="2023-10" db="EMBL/GenBank/DDBJ databases">
        <title>Genome assemblies of two species of porcelain crab, Petrolisthes cinctipes and Petrolisthes manimaculis (Anomura: Porcellanidae).</title>
        <authorList>
            <person name="Angst P."/>
        </authorList>
    </citation>
    <scope>NUCLEOTIDE SEQUENCE</scope>
    <source>
        <strain evidence="2">PB745_01</strain>
        <tissue evidence="2">Gill</tissue>
    </source>
</reference>
<evidence type="ECO:0000313" key="2">
    <source>
        <dbReference type="EMBL" id="KAK3879273.1"/>
    </source>
</evidence>